<dbReference type="Proteomes" id="UP001646141">
    <property type="component" value="Unassembled WGS sequence"/>
</dbReference>
<name>A0ABS1SR51_9MICO</name>
<sequence>MTEHPELARAAADAAERGLSVEFVARTGEGPPADGMLSGVPIAKTIVVQRREEFVFVIAPLAAQFSWPKLRALLGVNKLSLPDADGAFDATGYPRGAITPLGAHTPWPVILDASLAGQRIALGTGAHGFGAIVDADALARAYDAEFAELSATAK</sequence>
<dbReference type="RefSeq" id="WP_202381637.1">
    <property type="nucleotide sequence ID" value="NZ_BAAAMA010000002.1"/>
</dbReference>
<comment type="caution">
    <text evidence="2">The sequence shown here is derived from an EMBL/GenBank/DDBJ whole genome shotgun (WGS) entry which is preliminary data.</text>
</comment>
<organism evidence="2 3">
    <name type="scientific">Leucobacter chromiireducens subsp. chromiireducens</name>
    <dbReference type="NCBI Taxonomy" id="660067"/>
    <lineage>
        <taxon>Bacteria</taxon>
        <taxon>Bacillati</taxon>
        <taxon>Actinomycetota</taxon>
        <taxon>Actinomycetes</taxon>
        <taxon>Micrococcales</taxon>
        <taxon>Microbacteriaceae</taxon>
        <taxon>Leucobacter</taxon>
    </lineage>
</organism>
<feature type="domain" description="YbaK/aminoacyl-tRNA synthetase-associated" evidence="1">
    <location>
        <begin position="41"/>
        <end position="138"/>
    </location>
</feature>
<keyword evidence="3" id="KW-1185">Reference proteome</keyword>
<accession>A0ABS1SR51</accession>
<dbReference type="InterPro" id="IPR007214">
    <property type="entry name" value="YbaK/aa-tRNA-synth-assoc-dom"/>
</dbReference>
<dbReference type="Pfam" id="PF04073">
    <property type="entry name" value="tRNA_edit"/>
    <property type="match status" value="1"/>
</dbReference>
<evidence type="ECO:0000313" key="2">
    <source>
        <dbReference type="EMBL" id="MBL3689612.1"/>
    </source>
</evidence>
<protein>
    <submittedName>
        <fullName evidence="2">YbaK/ebsC protein</fullName>
    </submittedName>
</protein>
<dbReference type="Gene3D" id="3.90.960.10">
    <property type="entry name" value="YbaK/aminoacyl-tRNA synthetase-associated domain"/>
    <property type="match status" value="1"/>
</dbReference>
<dbReference type="SUPFAM" id="SSF55826">
    <property type="entry name" value="YbaK/ProRS associated domain"/>
    <property type="match status" value="1"/>
</dbReference>
<reference evidence="2 3" key="1">
    <citation type="submission" date="2018-09" db="EMBL/GenBank/DDBJ databases">
        <title>Comparative genomics of Leucobacter spp.</title>
        <authorList>
            <person name="Reis A.C."/>
            <person name="Kolvenbach B.A."/>
            <person name="Corvini P.F.X."/>
            <person name="Nunes O.C."/>
        </authorList>
    </citation>
    <scope>NUCLEOTIDE SEQUENCE [LARGE SCALE GENOMIC DNA]</scope>
    <source>
        <strain evidence="2 3">L-1</strain>
    </source>
</reference>
<evidence type="ECO:0000259" key="1">
    <source>
        <dbReference type="Pfam" id="PF04073"/>
    </source>
</evidence>
<dbReference type="CDD" id="cd04332">
    <property type="entry name" value="YbaK_like"/>
    <property type="match status" value="1"/>
</dbReference>
<proteinExistence type="predicted"/>
<gene>
    <name evidence="2" type="ORF">D3226_06515</name>
</gene>
<dbReference type="InterPro" id="IPR036754">
    <property type="entry name" value="YbaK/aa-tRNA-synt-asso_dom_sf"/>
</dbReference>
<dbReference type="PANTHER" id="PTHR30411:SF1">
    <property type="entry name" value="CYTOPLASMIC PROTEIN"/>
    <property type="match status" value="1"/>
</dbReference>
<evidence type="ECO:0000313" key="3">
    <source>
        <dbReference type="Proteomes" id="UP001646141"/>
    </source>
</evidence>
<dbReference type="PANTHER" id="PTHR30411">
    <property type="entry name" value="CYTOPLASMIC PROTEIN"/>
    <property type="match status" value="1"/>
</dbReference>
<dbReference type="EMBL" id="QYAD01000002">
    <property type="protein sequence ID" value="MBL3689612.1"/>
    <property type="molecule type" value="Genomic_DNA"/>
</dbReference>